<dbReference type="EMBL" id="KX943035">
    <property type="protein sequence ID" value="AQA29206.1"/>
    <property type="molecule type" value="Genomic_DNA"/>
</dbReference>
<reference evidence="2" key="1">
    <citation type="submission" date="2016-10" db="EMBL/GenBank/DDBJ databases">
        <title>Novel effectors identified in the apoplast of Cladosporium fulvum-infected tomato.</title>
        <authorList>
            <person name="Mesarich C.H."/>
            <person name="de Wit P.J.G.M."/>
        </authorList>
    </citation>
    <scope>NUCLEOTIDE SEQUENCE</scope>
    <source>
        <strain evidence="2">0WU</strain>
    </source>
</reference>
<evidence type="ECO:0000313" key="3">
    <source>
        <dbReference type="EMBL" id="UJO19795.1"/>
    </source>
</evidence>
<reference evidence="3" key="2">
    <citation type="submission" date="2021-12" db="EMBL/GenBank/DDBJ databases">
        <authorList>
            <person name="Zaccaron A."/>
            <person name="Stergiopoulos I."/>
        </authorList>
    </citation>
    <scope>NUCLEOTIDE SEQUENCE</scope>
    <source>
        <strain evidence="3">Race5_Kim</strain>
    </source>
</reference>
<keyword evidence="1" id="KW-0732">Signal</keyword>
<organism evidence="2">
    <name type="scientific">Passalora fulva</name>
    <name type="common">Tomato leaf mold</name>
    <name type="synonym">Cladosporium fulvum</name>
    <dbReference type="NCBI Taxonomy" id="5499"/>
    <lineage>
        <taxon>Eukaryota</taxon>
        <taxon>Fungi</taxon>
        <taxon>Dikarya</taxon>
        <taxon>Ascomycota</taxon>
        <taxon>Pezizomycotina</taxon>
        <taxon>Dothideomycetes</taxon>
        <taxon>Dothideomycetidae</taxon>
        <taxon>Mycosphaerellales</taxon>
        <taxon>Mycosphaerellaceae</taxon>
        <taxon>Fulvia</taxon>
    </lineage>
</organism>
<evidence type="ECO:0000256" key="1">
    <source>
        <dbReference type="SAM" id="SignalP"/>
    </source>
</evidence>
<dbReference type="AlphaFoldDB" id="A0A1P8YXG9"/>
<dbReference type="EMBL" id="CP090169">
    <property type="protein sequence ID" value="UJO19795.1"/>
    <property type="molecule type" value="Genomic_DNA"/>
</dbReference>
<evidence type="ECO:0000313" key="2">
    <source>
        <dbReference type="EMBL" id="AQA29206.1"/>
    </source>
</evidence>
<name>A0A1P8YXG9_PASFU</name>
<evidence type="ECO:0000313" key="4">
    <source>
        <dbReference type="Proteomes" id="UP000756132"/>
    </source>
</evidence>
<protein>
    <submittedName>
        <fullName evidence="3">Ecp18</fullName>
    </submittedName>
    <submittedName>
        <fullName evidence="2">Extracellular protein 18</fullName>
    </submittedName>
</protein>
<keyword evidence="4" id="KW-1185">Reference proteome</keyword>
<gene>
    <name evidence="2" type="primary">Ecp18</name>
    <name evidence="3" type="ORF">CLAFUR5_14672</name>
</gene>
<feature type="chain" id="PRO_5040671790" evidence="1">
    <location>
        <begin position="20"/>
        <end position="81"/>
    </location>
</feature>
<sequence>MQFSILLTTLFSLAITAMADIHDGKPVCAPNEARLCCSCGGCNANGNCPAGSPDAGCPCIKADPRLGNVCDGQPPFEGVQC</sequence>
<feature type="signal peptide" evidence="1">
    <location>
        <begin position="1"/>
        <end position="19"/>
    </location>
</feature>
<dbReference type="Proteomes" id="UP000756132">
    <property type="component" value="Chromosome 7"/>
</dbReference>
<proteinExistence type="predicted"/>
<reference evidence="3" key="3">
    <citation type="journal article" date="2022" name="Microb. Genom.">
        <title>A chromosome-scale genome assembly of the tomato pathogen Cladosporium fulvum reveals a compartmentalized genome architecture and the presence of a dispensable chromosome.</title>
        <authorList>
            <person name="Zaccaron A.Z."/>
            <person name="Chen L.H."/>
            <person name="Samaras A."/>
            <person name="Stergiopoulos I."/>
        </authorList>
    </citation>
    <scope>NUCLEOTIDE SEQUENCE</scope>
    <source>
        <strain evidence="3">Race5_Kim</strain>
    </source>
</reference>
<accession>A0A1P8YXG9</accession>